<keyword evidence="2" id="KW-1185">Reference proteome</keyword>
<evidence type="ECO:0000313" key="2">
    <source>
        <dbReference type="Proteomes" id="UP000693970"/>
    </source>
</evidence>
<dbReference type="EMBL" id="JAGRRH010000015">
    <property type="protein sequence ID" value="KAG7356307.1"/>
    <property type="molecule type" value="Genomic_DNA"/>
</dbReference>
<comment type="caution">
    <text evidence="1">The sequence shown here is derived from an EMBL/GenBank/DDBJ whole genome shotgun (WGS) entry which is preliminary data.</text>
</comment>
<reference evidence="1" key="2">
    <citation type="submission" date="2021-04" db="EMBL/GenBank/DDBJ databases">
        <authorList>
            <person name="Podell S."/>
        </authorList>
    </citation>
    <scope>NUCLEOTIDE SEQUENCE</scope>
    <source>
        <strain evidence="1">Hildebrandi</strain>
    </source>
</reference>
<accession>A0A9K3PQS0</accession>
<dbReference type="Proteomes" id="UP000693970">
    <property type="component" value="Unassembled WGS sequence"/>
</dbReference>
<reference evidence="1" key="1">
    <citation type="journal article" date="2021" name="Sci. Rep.">
        <title>Diploid genomic architecture of Nitzschia inconspicua, an elite biomass production diatom.</title>
        <authorList>
            <person name="Oliver A."/>
            <person name="Podell S."/>
            <person name="Pinowska A."/>
            <person name="Traller J.C."/>
            <person name="Smith S.R."/>
            <person name="McClure R."/>
            <person name="Beliaev A."/>
            <person name="Bohutskyi P."/>
            <person name="Hill E.A."/>
            <person name="Rabines A."/>
            <person name="Zheng H."/>
            <person name="Allen L.Z."/>
            <person name="Kuo A."/>
            <person name="Grigoriev I.V."/>
            <person name="Allen A.E."/>
            <person name="Hazlebeck D."/>
            <person name="Allen E.E."/>
        </authorList>
    </citation>
    <scope>NUCLEOTIDE SEQUENCE</scope>
    <source>
        <strain evidence="1">Hildebrandi</strain>
    </source>
</reference>
<protein>
    <submittedName>
        <fullName evidence="1">Uncharacterized protein</fullName>
    </submittedName>
</protein>
<proteinExistence type="predicted"/>
<gene>
    <name evidence="1" type="ORF">IV203_000993</name>
</gene>
<organism evidence="1 2">
    <name type="scientific">Nitzschia inconspicua</name>
    <dbReference type="NCBI Taxonomy" id="303405"/>
    <lineage>
        <taxon>Eukaryota</taxon>
        <taxon>Sar</taxon>
        <taxon>Stramenopiles</taxon>
        <taxon>Ochrophyta</taxon>
        <taxon>Bacillariophyta</taxon>
        <taxon>Bacillariophyceae</taxon>
        <taxon>Bacillariophycidae</taxon>
        <taxon>Bacillariales</taxon>
        <taxon>Bacillariaceae</taxon>
        <taxon>Nitzschia</taxon>
    </lineage>
</organism>
<sequence length="105" mass="11793">MTAYEVLVMVENHVKLLASTMRERLSHHKLSTAGTPRERIDDVLTKPQNTVSVGTGTCKLPTRSADNFAVLINEAKENLQNAWELLCTTHHKIYDGQSTRQEESS</sequence>
<name>A0A9K3PQS0_9STRA</name>
<evidence type="ECO:0000313" key="1">
    <source>
        <dbReference type="EMBL" id="KAG7356307.1"/>
    </source>
</evidence>
<dbReference type="AlphaFoldDB" id="A0A9K3PQS0"/>